<proteinExistence type="predicted"/>
<organism evidence="2 3">
    <name type="scientific">Cylicocyclus nassatus</name>
    <name type="common">Nematode worm</name>
    <dbReference type="NCBI Taxonomy" id="53992"/>
    <lineage>
        <taxon>Eukaryota</taxon>
        <taxon>Metazoa</taxon>
        <taxon>Ecdysozoa</taxon>
        <taxon>Nematoda</taxon>
        <taxon>Chromadorea</taxon>
        <taxon>Rhabditida</taxon>
        <taxon>Rhabditina</taxon>
        <taxon>Rhabditomorpha</taxon>
        <taxon>Strongyloidea</taxon>
        <taxon>Strongylidae</taxon>
        <taxon>Cylicocyclus</taxon>
    </lineage>
</organism>
<evidence type="ECO:0000256" key="1">
    <source>
        <dbReference type="SAM" id="MobiDB-lite"/>
    </source>
</evidence>
<feature type="compositionally biased region" description="Low complexity" evidence="1">
    <location>
        <begin position="309"/>
        <end position="327"/>
    </location>
</feature>
<feature type="region of interest" description="Disordered" evidence="1">
    <location>
        <begin position="142"/>
        <end position="169"/>
    </location>
</feature>
<evidence type="ECO:0000313" key="3">
    <source>
        <dbReference type="Proteomes" id="UP001176961"/>
    </source>
</evidence>
<dbReference type="AlphaFoldDB" id="A0AA36GI38"/>
<name>A0AA36GI38_CYLNA</name>
<feature type="region of interest" description="Disordered" evidence="1">
    <location>
        <begin position="232"/>
        <end position="329"/>
    </location>
</feature>
<accession>A0AA36GI38</accession>
<sequence>MSSEAGVQIDAHLLAHEFQNFIEKRNKDIEELIMLAWDSPLRLIPPAEKRALMREKGIFVIADDQEFNYTIMEKTDCISRPYVVNDPPVELRWKNKPRKRNERTLDVRCAKECGRRGGDPRSGSSVWSGAPDLGILHGKAAVPTSKSDTAEPQAAADDDNEQSFSDSDYTDYDETSIIEANIPQCYTHASTKKHVTFKPTAKSNLRGYHTQYNFTHSKESMIEPKKKEYNLNHSKKPLREPKDKTFGISTQSNCTHSKDMKSDQTLSTESEVDMPPTVQLKSDSKDTRVPDPPKLHSWLDPKKSKEDGSQTSTPSSASQSISQTTVQNIKERKKMKAEVYGDLHYPHEDLKKVVLDLKSQKMRADKHDLSVLQCAKEIVETAARHDVIENALSKQSNGLVHKFFSGKAPLSQQVLEELDILLEKILDYMKKNLTKYTILYERKKNDIKREVLSLLLTDSRYLPKSWVTQYQEEEKKEKQRRDFIDWKKILLRYPRERAFDDREDVDGNFTRARGGHWLVNCLLGPNDSKTFEETNREKISKGIFLHKAIIKEAAKKQEANDRSKNLDSHKQSN</sequence>
<keyword evidence="3" id="KW-1185">Reference proteome</keyword>
<feature type="compositionally biased region" description="Basic and acidic residues" evidence="1">
    <location>
        <begin position="282"/>
        <end position="308"/>
    </location>
</feature>
<feature type="region of interest" description="Disordered" evidence="1">
    <location>
        <begin position="554"/>
        <end position="573"/>
    </location>
</feature>
<evidence type="ECO:0000313" key="2">
    <source>
        <dbReference type="EMBL" id="CAJ0593591.1"/>
    </source>
</evidence>
<comment type="caution">
    <text evidence="2">The sequence shown here is derived from an EMBL/GenBank/DDBJ whole genome shotgun (WGS) entry which is preliminary data.</text>
</comment>
<dbReference type="EMBL" id="CATQJL010000112">
    <property type="protein sequence ID" value="CAJ0593591.1"/>
    <property type="molecule type" value="Genomic_DNA"/>
</dbReference>
<gene>
    <name evidence="2" type="ORF">CYNAS_LOCUS5574</name>
</gene>
<protein>
    <submittedName>
        <fullName evidence="2">Uncharacterized protein</fullName>
    </submittedName>
</protein>
<reference evidence="2" key="1">
    <citation type="submission" date="2023-07" db="EMBL/GenBank/DDBJ databases">
        <authorList>
            <consortium name="CYATHOMIX"/>
        </authorList>
    </citation>
    <scope>NUCLEOTIDE SEQUENCE</scope>
    <source>
        <strain evidence="2">N/A</strain>
    </source>
</reference>
<dbReference type="Proteomes" id="UP001176961">
    <property type="component" value="Unassembled WGS sequence"/>
</dbReference>